<protein>
    <submittedName>
        <fullName evidence="1">Uncharacterized protein</fullName>
    </submittedName>
</protein>
<reference evidence="1 2" key="1">
    <citation type="journal article" date="2018" name="PLoS Genet.">
        <title>Repeat elements organise 3D genome structure and mediate transcription in the filamentous fungus Epichloe festucae.</title>
        <authorList>
            <person name="Winter D.J."/>
            <person name="Ganley A.R.D."/>
            <person name="Young C.A."/>
            <person name="Liachko I."/>
            <person name="Schardl C.L."/>
            <person name="Dupont P.Y."/>
            <person name="Berry D."/>
            <person name="Ram A."/>
            <person name="Scott B."/>
            <person name="Cox M.P."/>
        </authorList>
    </citation>
    <scope>NUCLEOTIDE SEQUENCE [LARGE SCALE GENOMIC DNA]</scope>
    <source>
        <strain evidence="1 2">Fl1</strain>
    </source>
</reference>
<name>A0A7S9PUD5_EPIFF</name>
<evidence type="ECO:0000313" key="1">
    <source>
        <dbReference type="EMBL" id="QPG98055.1"/>
    </source>
</evidence>
<evidence type="ECO:0000313" key="2">
    <source>
        <dbReference type="Proteomes" id="UP000594364"/>
    </source>
</evidence>
<dbReference type="Proteomes" id="UP000594364">
    <property type="component" value="Chromosome 2"/>
</dbReference>
<dbReference type="AlphaFoldDB" id="A0A7S9PUD5"/>
<accession>A0A7S9PUD5</accession>
<keyword evidence="2" id="KW-1185">Reference proteome</keyword>
<gene>
    <name evidence="1" type="ORF">C2857_007196</name>
</gene>
<sequence>MPFTMVTCDACSQLVEHSCYNSGLEYEKSKSHFGSHIYKFSINSFPSDCDPHSLVSLAWSKMPGNSYGNTNVCDHAKAIWRPSVDLKLLHYLDSHDLISFGSCVLAILATASFA</sequence>
<organism evidence="1 2">
    <name type="scientific">Epichloe festucae (strain Fl1)</name>
    <dbReference type="NCBI Taxonomy" id="877507"/>
    <lineage>
        <taxon>Eukaryota</taxon>
        <taxon>Fungi</taxon>
        <taxon>Dikarya</taxon>
        <taxon>Ascomycota</taxon>
        <taxon>Pezizomycotina</taxon>
        <taxon>Sordariomycetes</taxon>
        <taxon>Hypocreomycetidae</taxon>
        <taxon>Hypocreales</taxon>
        <taxon>Clavicipitaceae</taxon>
        <taxon>Epichloe</taxon>
    </lineage>
</organism>
<proteinExistence type="predicted"/>
<dbReference type="EMBL" id="CP031386">
    <property type="protein sequence ID" value="QPG98055.1"/>
    <property type="molecule type" value="Genomic_DNA"/>
</dbReference>